<dbReference type="NCBIfam" id="TIGR00976">
    <property type="entry name" value="CocE_NonD"/>
    <property type="match status" value="1"/>
</dbReference>
<dbReference type="Pfam" id="PF08530">
    <property type="entry name" value="PepX_C"/>
    <property type="match status" value="1"/>
</dbReference>
<sequence length="607" mass="67357">MTHFPSPIRPGENQTHSTIHEDGMIIEKNLDIPLKDGVNVMRCDVFRPAAKGNEVEQYPVIMTMGPYGKDVPYSVFYARSYSELPDEQKSKWSAWEVPEPTYWTAQGYICIRVDEKGSGQSPGFLDTMSDSTSSNFAEAIEWAAVQPWSTGKIGLLGISYYAGSQWRVAARQPKGLACIIPWEGMADYYRDRVRHGGILSDGFIKFWQERQINHNQYGTPGSEGANANVNLPGLAPRPPNVEGILSPEQLRENRTDQTIDTAENEFLDDPYFSSRDYSLANIKVPMLSVANWGGINLHLRGNILGYLGAASTYKWLHCITGRHDLPFYLPEFVSLQLSFFNTFLKGKPDNDGRDWLKGPSTESGAVPPVTYTLRKGNPGFNKTEAERTFPVKTASAWPIPGTQYVDHFLTSEAKLVREAPQENSELTYKGLTGDSISFSTAPFEADTEVTGHPVLHCKVGIKADETGKVPKDMDIFATIRNFDAAGNEVFYTGTAGDPAGATKGWLRLSHRKLQPSSQPWLPVRSYTRKDLQPVEPDELYETVVEFWPTSLVVSAGGRLVVEVGPKDQQGCGITVHAHPKDRSEEKFGGLNRLVFGQSTKLVLPIIA</sequence>
<dbReference type="PANTHER" id="PTHR43056:SF10">
    <property type="entry name" value="COCE_NOND FAMILY, PUTATIVE (AFU_ORTHOLOGUE AFUA_7G00600)-RELATED"/>
    <property type="match status" value="1"/>
</dbReference>
<evidence type="ECO:0000313" key="3">
    <source>
        <dbReference type="EMBL" id="PWN20893.1"/>
    </source>
</evidence>
<keyword evidence="4" id="KW-1185">Reference proteome</keyword>
<dbReference type="Gene3D" id="2.60.120.260">
    <property type="entry name" value="Galactose-binding domain-like"/>
    <property type="match status" value="1"/>
</dbReference>
<dbReference type="InterPro" id="IPR005674">
    <property type="entry name" value="CocE/Ser_esterase"/>
</dbReference>
<accession>A0A316U934</accession>
<dbReference type="AlphaFoldDB" id="A0A316U934"/>
<dbReference type="GO" id="GO:0008239">
    <property type="term" value="F:dipeptidyl-peptidase activity"/>
    <property type="evidence" value="ECO:0007669"/>
    <property type="project" value="InterPro"/>
</dbReference>
<dbReference type="InterPro" id="IPR013736">
    <property type="entry name" value="Xaa-Pro_dipept_C"/>
</dbReference>
<dbReference type="InterPro" id="IPR029058">
    <property type="entry name" value="AB_hydrolase_fold"/>
</dbReference>
<dbReference type="InterPro" id="IPR008979">
    <property type="entry name" value="Galactose-bd-like_sf"/>
</dbReference>
<dbReference type="EMBL" id="KZ819326">
    <property type="protein sequence ID" value="PWN20893.1"/>
    <property type="molecule type" value="Genomic_DNA"/>
</dbReference>
<dbReference type="GeneID" id="37014083"/>
<reference evidence="3 4" key="1">
    <citation type="journal article" date="2018" name="Mol. Biol. Evol.">
        <title>Broad Genomic Sampling Reveals a Smut Pathogenic Ancestry of the Fungal Clade Ustilaginomycotina.</title>
        <authorList>
            <person name="Kijpornyongpan T."/>
            <person name="Mondo S.J."/>
            <person name="Barry K."/>
            <person name="Sandor L."/>
            <person name="Lee J."/>
            <person name="Lipzen A."/>
            <person name="Pangilinan J."/>
            <person name="LaButti K."/>
            <person name="Hainaut M."/>
            <person name="Henrissat B."/>
            <person name="Grigoriev I.V."/>
            <person name="Spatafora J.W."/>
            <person name="Aime M.C."/>
        </authorList>
    </citation>
    <scope>NUCLEOTIDE SEQUENCE [LARGE SCALE GENOMIC DNA]</scope>
    <source>
        <strain evidence="3 4">MCA 4718</strain>
    </source>
</reference>
<dbReference type="OrthoDB" id="416441at2759"/>
<proteinExistence type="predicted"/>
<dbReference type="InterPro" id="IPR000383">
    <property type="entry name" value="Xaa-Pro-like_dom"/>
</dbReference>
<dbReference type="STRING" id="1684307.A0A316U934"/>
<dbReference type="SUPFAM" id="SSF53474">
    <property type="entry name" value="alpha/beta-Hydrolases"/>
    <property type="match status" value="1"/>
</dbReference>
<dbReference type="PANTHER" id="PTHR43056">
    <property type="entry name" value="PEPTIDASE S9 PROLYL OLIGOPEPTIDASE"/>
    <property type="match status" value="1"/>
</dbReference>
<keyword evidence="1 3" id="KW-0378">Hydrolase</keyword>
<dbReference type="Pfam" id="PF02129">
    <property type="entry name" value="Peptidase_S15"/>
    <property type="match status" value="1"/>
</dbReference>
<name>A0A316U934_9BASI</name>
<dbReference type="Gene3D" id="3.40.50.1820">
    <property type="entry name" value="alpha/beta hydrolase"/>
    <property type="match status" value="2"/>
</dbReference>
<dbReference type="RefSeq" id="XP_025348053.1">
    <property type="nucleotide sequence ID" value="XM_025492349.1"/>
</dbReference>
<organism evidence="3 4">
    <name type="scientific">Pseudomicrostroma glucosiphilum</name>
    <dbReference type="NCBI Taxonomy" id="1684307"/>
    <lineage>
        <taxon>Eukaryota</taxon>
        <taxon>Fungi</taxon>
        <taxon>Dikarya</taxon>
        <taxon>Basidiomycota</taxon>
        <taxon>Ustilaginomycotina</taxon>
        <taxon>Exobasidiomycetes</taxon>
        <taxon>Microstromatales</taxon>
        <taxon>Microstromatales incertae sedis</taxon>
        <taxon>Pseudomicrostroma</taxon>
    </lineage>
</organism>
<dbReference type="SMART" id="SM00939">
    <property type="entry name" value="PepX_C"/>
    <property type="match status" value="1"/>
</dbReference>
<evidence type="ECO:0000259" key="2">
    <source>
        <dbReference type="SMART" id="SM00939"/>
    </source>
</evidence>
<protein>
    <submittedName>
        <fullName evidence="3">Alpha/beta-hydrolase</fullName>
    </submittedName>
</protein>
<evidence type="ECO:0000256" key="1">
    <source>
        <dbReference type="ARBA" id="ARBA00022801"/>
    </source>
</evidence>
<evidence type="ECO:0000313" key="4">
    <source>
        <dbReference type="Proteomes" id="UP000245942"/>
    </source>
</evidence>
<dbReference type="InterPro" id="IPR050585">
    <property type="entry name" value="Xaa-Pro_dipeptidyl-ppase/CocE"/>
</dbReference>
<dbReference type="SUPFAM" id="SSF49785">
    <property type="entry name" value="Galactose-binding domain-like"/>
    <property type="match status" value="1"/>
</dbReference>
<dbReference type="Proteomes" id="UP000245942">
    <property type="component" value="Unassembled WGS sequence"/>
</dbReference>
<gene>
    <name evidence="3" type="ORF">BCV69DRAFT_282406</name>
</gene>
<feature type="domain" description="Xaa-Pro dipeptidyl-peptidase C-terminal" evidence="2">
    <location>
        <begin position="337"/>
        <end position="604"/>
    </location>
</feature>